<dbReference type="PANTHER" id="PTHR42732:SF3">
    <property type="entry name" value="HYDROLASE"/>
    <property type="match status" value="1"/>
</dbReference>
<dbReference type="GO" id="GO:0016787">
    <property type="term" value="F:hydrolase activity"/>
    <property type="evidence" value="ECO:0007669"/>
    <property type="project" value="UniProtKB-KW"/>
</dbReference>
<comment type="similarity">
    <text evidence="1">Belongs to the glycosyl hydrolase 2 family.</text>
</comment>
<accession>A0ABV9ICS8</accession>
<protein>
    <submittedName>
        <fullName evidence="5">Glycoside hydrolase family 2 protein</fullName>
    </submittedName>
</protein>
<evidence type="ECO:0000259" key="4">
    <source>
        <dbReference type="Pfam" id="PF02837"/>
    </source>
</evidence>
<dbReference type="InterPro" id="IPR051913">
    <property type="entry name" value="GH2_Domain-Containing"/>
</dbReference>
<dbReference type="InterPro" id="IPR006104">
    <property type="entry name" value="Glyco_hydro_2_N"/>
</dbReference>
<organism evidence="5 6">
    <name type="scientific">Deinococcus hohokamensis</name>
    <dbReference type="NCBI Taxonomy" id="309883"/>
    <lineage>
        <taxon>Bacteria</taxon>
        <taxon>Thermotogati</taxon>
        <taxon>Deinococcota</taxon>
        <taxon>Deinococci</taxon>
        <taxon>Deinococcales</taxon>
        <taxon>Deinococcaceae</taxon>
        <taxon>Deinococcus</taxon>
    </lineage>
</organism>
<dbReference type="SUPFAM" id="SSF49303">
    <property type="entry name" value="beta-Galactosidase/glucuronidase domain"/>
    <property type="match status" value="1"/>
</dbReference>
<feature type="region of interest" description="Disordered" evidence="2">
    <location>
        <begin position="595"/>
        <end position="635"/>
    </location>
</feature>
<evidence type="ECO:0000256" key="2">
    <source>
        <dbReference type="SAM" id="MobiDB-lite"/>
    </source>
</evidence>
<dbReference type="EMBL" id="JBHSEI010000011">
    <property type="protein sequence ID" value="MFC4639882.1"/>
    <property type="molecule type" value="Genomic_DNA"/>
</dbReference>
<dbReference type="SUPFAM" id="SSF51445">
    <property type="entry name" value="(Trans)glycosidases"/>
    <property type="match status" value="1"/>
</dbReference>
<dbReference type="Pfam" id="PF02836">
    <property type="entry name" value="Glyco_hydro_2_C"/>
    <property type="match status" value="1"/>
</dbReference>
<proteinExistence type="inferred from homology"/>
<evidence type="ECO:0000313" key="6">
    <source>
        <dbReference type="Proteomes" id="UP001595952"/>
    </source>
</evidence>
<dbReference type="InterPro" id="IPR017853">
    <property type="entry name" value="GH"/>
</dbReference>
<dbReference type="Proteomes" id="UP001595952">
    <property type="component" value="Unassembled WGS sequence"/>
</dbReference>
<keyword evidence="5" id="KW-0378">Hydrolase</keyword>
<comment type="caution">
    <text evidence="5">The sequence shown here is derived from an EMBL/GenBank/DDBJ whole genome shotgun (WGS) entry which is preliminary data.</text>
</comment>
<evidence type="ECO:0000313" key="5">
    <source>
        <dbReference type="EMBL" id="MFC4639882.1"/>
    </source>
</evidence>
<dbReference type="InterPro" id="IPR006103">
    <property type="entry name" value="Glyco_hydro_2_cat"/>
</dbReference>
<dbReference type="SUPFAM" id="SSF49785">
    <property type="entry name" value="Galactose-binding domain-like"/>
    <property type="match status" value="1"/>
</dbReference>
<dbReference type="InterPro" id="IPR036156">
    <property type="entry name" value="Beta-gal/glucu_dom_sf"/>
</dbReference>
<dbReference type="RefSeq" id="WP_380062871.1">
    <property type="nucleotide sequence ID" value="NZ_JBHSEI010000011.1"/>
</dbReference>
<dbReference type="Pfam" id="PF02837">
    <property type="entry name" value="Glyco_hydro_2_N"/>
    <property type="match status" value="1"/>
</dbReference>
<feature type="compositionally biased region" description="Polar residues" evidence="2">
    <location>
        <begin position="617"/>
        <end position="635"/>
    </location>
</feature>
<gene>
    <name evidence="5" type="ORF">ACFO0D_16265</name>
</gene>
<reference evidence="6" key="1">
    <citation type="journal article" date="2019" name="Int. J. Syst. Evol. Microbiol.">
        <title>The Global Catalogue of Microorganisms (GCM) 10K type strain sequencing project: providing services to taxonomists for standard genome sequencing and annotation.</title>
        <authorList>
            <consortium name="The Broad Institute Genomics Platform"/>
            <consortium name="The Broad Institute Genome Sequencing Center for Infectious Disease"/>
            <person name="Wu L."/>
            <person name="Ma J."/>
        </authorList>
    </citation>
    <scope>NUCLEOTIDE SEQUENCE [LARGE SCALE GENOMIC DNA]</scope>
    <source>
        <strain evidence="6">CCUG 55995</strain>
    </source>
</reference>
<name>A0ABV9ICS8_9DEIO</name>
<keyword evidence="6" id="KW-1185">Reference proteome</keyword>
<dbReference type="Gene3D" id="3.20.20.80">
    <property type="entry name" value="Glycosidases"/>
    <property type="match status" value="1"/>
</dbReference>
<dbReference type="PANTHER" id="PTHR42732">
    <property type="entry name" value="BETA-GALACTOSIDASE"/>
    <property type="match status" value="1"/>
</dbReference>
<feature type="domain" description="Glycosyl hydrolases family 2 sugar binding" evidence="4">
    <location>
        <begin position="65"/>
        <end position="132"/>
    </location>
</feature>
<sequence length="635" mass="72337">MSYSTHPKPLLERETWRSLDGSWRFCFDDEARFKHPNDVVFDREILVPYPPESQRSGIHDEGFHSVVWYSRHVTLSPEECRGRVLLHFGAVDYLATVWANGRIVAHHEGGHTPFTADITQQARAGDSVEIVVRAEDNAHDLAKPRGKQDWMREPHSIWYPRTTGIWQTVWMESVPETYLRRLTWSSDMERWQIGVGVEVEGPLPAGLMVRVRLYRDQDLLADDRYSLLAPEIERQIALTDPGIDDFRNDLLWSPRHPQLLRAEVELMVGEQVIDQVRSYTALRSVSVTGNRFLLNGRPYYLKMVLDQGYWPDSLMSATDDELRRDVELTKQLGFNGARKHQKIESSRWLYWCDVLGLLVWEEMPSPYRFTARAVERLTSEWKEVIARDISHPCIVAWVPLNESWGVPDLPTNPAHRHYVRALYHLTKTLDPSRPVIGNDGWEHLATDMLTIHDYADDPEKLRQRYGSPDITRLTLQMQQPADRVLTLGGFEEAGQPVILSEFGGIAYIPDHTTGWGYSQSQSEIDFLGDYEALLSAIHDCHGLSGFCYTQLTDTFQEKNGLLYEDRTPKANLAALAASTQGKRTAREMTVDPQLNPFSHWAAGWSRQETDPGHPGPSTGSAPESASGSPVVSSQE</sequence>
<evidence type="ECO:0000259" key="3">
    <source>
        <dbReference type="Pfam" id="PF02836"/>
    </source>
</evidence>
<dbReference type="InterPro" id="IPR008979">
    <property type="entry name" value="Galactose-bd-like_sf"/>
</dbReference>
<feature type="domain" description="Glycoside hydrolase family 2 catalytic" evidence="3">
    <location>
        <begin position="285"/>
        <end position="573"/>
    </location>
</feature>
<evidence type="ECO:0000256" key="1">
    <source>
        <dbReference type="ARBA" id="ARBA00007401"/>
    </source>
</evidence>
<dbReference type="Gene3D" id="2.60.120.260">
    <property type="entry name" value="Galactose-binding domain-like"/>
    <property type="match status" value="1"/>
</dbReference>